<gene>
    <name evidence="2" type="ORF">SNAT2548_LOCUS8299</name>
</gene>
<dbReference type="Proteomes" id="UP000604046">
    <property type="component" value="Unassembled WGS sequence"/>
</dbReference>
<feature type="transmembrane region" description="Helical" evidence="1">
    <location>
        <begin position="230"/>
        <end position="247"/>
    </location>
</feature>
<keyword evidence="1" id="KW-1133">Transmembrane helix</keyword>
<name>A0A812KF13_9DINO</name>
<evidence type="ECO:0000313" key="2">
    <source>
        <dbReference type="EMBL" id="CAE7222581.1"/>
    </source>
</evidence>
<evidence type="ECO:0000313" key="3">
    <source>
        <dbReference type="Proteomes" id="UP000604046"/>
    </source>
</evidence>
<accession>A0A812KF13</accession>
<dbReference type="AlphaFoldDB" id="A0A812KF13"/>
<proteinExistence type="predicted"/>
<dbReference type="EMBL" id="CAJNDS010000612">
    <property type="protein sequence ID" value="CAE7222581.1"/>
    <property type="molecule type" value="Genomic_DNA"/>
</dbReference>
<comment type="caution">
    <text evidence="2">The sequence shown here is derived from an EMBL/GenBank/DDBJ whole genome shotgun (WGS) entry which is preliminary data.</text>
</comment>
<dbReference type="OrthoDB" id="415394at2759"/>
<feature type="transmembrane region" description="Helical" evidence="1">
    <location>
        <begin position="395"/>
        <end position="415"/>
    </location>
</feature>
<organism evidence="2 3">
    <name type="scientific">Symbiodinium natans</name>
    <dbReference type="NCBI Taxonomy" id="878477"/>
    <lineage>
        <taxon>Eukaryota</taxon>
        <taxon>Sar</taxon>
        <taxon>Alveolata</taxon>
        <taxon>Dinophyceae</taxon>
        <taxon>Suessiales</taxon>
        <taxon>Symbiodiniaceae</taxon>
        <taxon>Symbiodinium</taxon>
    </lineage>
</organism>
<feature type="transmembrane region" description="Helical" evidence="1">
    <location>
        <begin position="421"/>
        <end position="443"/>
    </location>
</feature>
<feature type="transmembrane region" description="Helical" evidence="1">
    <location>
        <begin position="203"/>
        <end position="224"/>
    </location>
</feature>
<reference evidence="2" key="1">
    <citation type="submission" date="2021-02" db="EMBL/GenBank/DDBJ databases">
        <authorList>
            <person name="Dougan E. K."/>
            <person name="Rhodes N."/>
            <person name="Thang M."/>
            <person name="Chan C."/>
        </authorList>
    </citation>
    <scope>NUCLEOTIDE SEQUENCE</scope>
</reference>
<keyword evidence="1" id="KW-0472">Membrane</keyword>
<keyword evidence="3" id="KW-1185">Reference proteome</keyword>
<feature type="transmembrane region" description="Helical" evidence="1">
    <location>
        <begin position="455"/>
        <end position="476"/>
    </location>
</feature>
<evidence type="ECO:0000256" key="1">
    <source>
        <dbReference type="SAM" id="Phobius"/>
    </source>
</evidence>
<feature type="transmembrane region" description="Helical" evidence="1">
    <location>
        <begin position="482"/>
        <end position="506"/>
    </location>
</feature>
<protein>
    <submittedName>
        <fullName evidence="2">Uncharacterized protein</fullName>
    </submittedName>
</protein>
<keyword evidence="1" id="KW-0812">Transmembrane</keyword>
<sequence length="551" mass="61406">MSQSDRGVTACAYQLHRSVPADRWCVTGFDLAFLRHEVEDALRSGQISPQPDDDISEGYGPSIYTVNEQYIKPVTHHAGKMSWALMRHPEGLECDVFVSHAWQEGVFEFLTKVRHSWPRGLQTAWCCMLANPQNLDISSFLQSPETSPFAVALRAAEVTLVVPNRHQSVYTRLWCAYEAYLAQEEGKTILIAKSSNRYKILRALRWMVLAAIFGAFFGIAASFLSLGQPYVVPAPFAIMALGFSLVINKDVFRWVMHLLGQLLCWVQVAHDFGGHFLLPQQHPGISRQETQVLNLCFWVMVAVGFCVMEVDRINARCTVSEAEELRQGYRGSIQYATCSKEADAASILKEIGDELHHVDHAIHVLLTAGMSTPALREIAEAVEIEGAAFAEISGAFLSLGPFGSMAVALTLLDFLKGRGHGYQVALATASLLLRLLLLVLLCRRRRDEQRFILKVMNKLVFVAVLGWTLLVCLYMFHLSTRVVFSLWLLITDLCLLLIMCFALLGIRGTALLPLGFSVLRIFFSRGNNAWDALEGVCAEVDADETSETDSD</sequence>